<evidence type="ECO:0000313" key="6">
    <source>
        <dbReference type="EMBL" id="MCH6265308.1"/>
    </source>
</evidence>
<dbReference type="Gene3D" id="1.10.10.60">
    <property type="entry name" value="Homeodomain-like"/>
    <property type="match status" value="1"/>
</dbReference>
<sequence>MKPRQINALQTKENIFNVALELFNKHGFENVSINDITDKVGIAKGTFYVHFKSKDQVIVEHYKKIDDQYEITFKKLDRVETNYEKIMLIFQEGFLYTENVGKELLRVVMINQISGKEDIPFVMDSTRKIYKILFSLIQDGQRNGEFLKDKDADELVMAILQHYAGTFMRWCLLDENTPLSEIGVNSMKLIIDSFIAK</sequence>
<dbReference type="EMBL" id="JAGYPE020000009">
    <property type="protein sequence ID" value="MCH6265308.1"/>
    <property type="molecule type" value="Genomic_DNA"/>
</dbReference>
<dbReference type="PANTHER" id="PTHR43479:SF11">
    <property type="entry name" value="ACREF_ENVCD OPERON REPRESSOR-RELATED"/>
    <property type="match status" value="1"/>
</dbReference>
<dbReference type="InterPro" id="IPR023772">
    <property type="entry name" value="DNA-bd_HTH_TetR-type_CS"/>
</dbReference>
<dbReference type="Pfam" id="PF00440">
    <property type="entry name" value="TetR_N"/>
    <property type="match status" value="1"/>
</dbReference>
<protein>
    <submittedName>
        <fullName evidence="5">TetR/AcrR family transcriptional regulator</fullName>
    </submittedName>
</protein>
<dbReference type="RefSeq" id="WP_213145805.1">
    <property type="nucleotide sequence ID" value="NZ_JAGYPE020000009.1"/>
</dbReference>
<dbReference type="InterPro" id="IPR009057">
    <property type="entry name" value="Homeodomain-like_sf"/>
</dbReference>
<reference evidence="5" key="1">
    <citation type="submission" date="2021-05" db="EMBL/GenBank/DDBJ databases">
        <title>Novel Bacillus species.</title>
        <authorList>
            <person name="Liu G."/>
        </authorList>
    </citation>
    <scope>NUCLEOTIDE SEQUENCE</scope>
    <source>
        <strain evidence="5 7">FJAT-50051</strain>
    </source>
</reference>
<dbReference type="AlphaFoldDB" id="A0A942T6K5"/>
<evidence type="ECO:0000256" key="1">
    <source>
        <dbReference type="ARBA" id="ARBA00022491"/>
    </source>
</evidence>
<dbReference type="PRINTS" id="PR00455">
    <property type="entry name" value="HTHTETR"/>
</dbReference>
<accession>A0A942T6K5</accession>
<name>A0A942T6K5_9BACI</name>
<dbReference type="InterPro" id="IPR036271">
    <property type="entry name" value="Tet_transcr_reg_TetR-rel_C_sf"/>
</dbReference>
<gene>
    <name evidence="6" type="ORF">KHB02_007170</name>
    <name evidence="5" type="ORF">KHB02_31925</name>
</gene>
<dbReference type="PANTHER" id="PTHR43479">
    <property type="entry name" value="ACREF/ENVCD OPERON REPRESSOR-RELATED"/>
    <property type="match status" value="1"/>
</dbReference>
<dbReference type="Gene3D" id="1.10.357.10">
    <property type="entry name" value="Tetracycline Repressor, domain 2"/>
    <property type="match status" value="1"/>
</dbReference>
<dbReference type="InterPro" id="IPR050624">
    <property type="entry name" value="HTH-type_Tx_Regulator"/>
</dbReference>
<dbReference type="SUPFAM" id="SSF48498">
    <property type="entry name" value="Tetracyclin repressor-like, C-terminal domain"/>
    <property type="match status" value="1"/>
</dbReference>
<feature type="DNA-binding region" description="H-T-H motif" evidence="3">
    <location>
        <begin position="32"/>
        <end position="51"/>
    </location>
</feature>
<keyword evidence="2 3" id="KW-0238">DNA-binding</keyword>
<dbReference type="SUPFAM" id="SSF46689">
    <property type="entry name" value="Homeodomain-like"/>
    <property type="match status" value="1"/>
</dbReference>
<feature type="domain" description="HTH tetR-type" evidence="4">
    <location>
        <begin position="9"/>
        <end position="69"/>
    </location>
</feature>
<evidence type="ECO:0000259" key="4">
    <source>
        <dbReference type="PROSITE" id="PS50977"/>
    </source>
</evidence>
<dbReference type="PROSITE" id="PS50977">
    <property type="entry name" value="HTH_TETR_2"/>
    <property type="match status" value="1"/>
</dbReference>
<dbReference type="GO" id="GO:0003677">
    <property type="term" value="F:DNA binding"/>
    <property type="evidence" value="ECO:0007669"/>
    <property type="project" value="UniProtKB-UniRule"/>
</dbReference>
<comment type="caution">
    <text evidence="5">The sequence shown here is derived from an EMBL/GenBank/DDBJ whole genome shotgun (WGS) entry which is preliminary data.</text>
</comment>
<evidence type="ECO:0000256" key="3">
    <source>
        <dbReference type="PROSITE-ProRule" id="PRU00335"/>
    </source>
</evidence>
<keyword evidence="1" id="KW-0678">Repressor</keyword>
<keyword evidence="7" id="KW-1185">Reference proteome</keyword>
<proteinExistence type="predicted"/>
<evidence type="ECO:0000313" key="7">
    <source>
        <dbReference type="Proteomes" id="UP000677265"/>
    </source>
</evidence>
<dbReference type="EMBL" id="JAGYPE010000006">
    <property type="protein sequence ID" value="MBS4186003.1"/>
    <property type="molecule type" value="Genomic_DNA"/>
</dbReference>
<evidence type="ECO:0000256" key="2">
    <source>
        <dbReference type="ARBA" id="ARBA00023125"/>
    </source>
</evidence>
<dbReference type="InterPro" id="IPR001647">
    <property type="entry name" value="HTH_TetR"/>
</dbReference>
<dbReference type="Proteomes" id="UP000677265">
    <property type="component" value="Unassembled WGS sequence"/>
</dbReference>
<organism evidence="5">
    <name type="scientific">Neobacillus citreus</name>
    <dbReference type="NCBI Taxonomy" id="2833578"/>
    <lineage>
        <taxon>Bacteria</taxon>
        <taxon>Bacillati</taxon>
        <taxon>Bacillota</taxon>
        <taxon>Bacilli</taxon>
        <taxon>Bacillales</taxon>
        <taxon>Bacillaceae</taxon>
        <taxon>Neobacillus</taxon>
    </lineage>
</organism>
<evidence type="ECO:0000313" key="5">
    <source>
        <dbReference type="EMBL" id="MBS4186003.1"/>
    </source>
</evidence>
<dbReference type="PROSITE" id="PS01081">
    <property type="entry name" value="HTH_TETR_1"/>
    <property type="match status" value="1"/>
</dbReference>